<organism evidence="2 3">
    <name type="scientific">Tessaracoccus lubricantis</name>
    <dbReference type="NCBI Taxonomy" id="545543"/>
    <lineage>
        <taxon>Bacteria</taxon>
        <taxon>Bacillati</taxon>
        <taxon>Actinomycetota</taxon>
        <taxon>Actinomycetes</taxon>
        <taxon>Propionibacteriales</taxon>
        <taxon>Propionibacteriaceae</taxon>
        <taxon>Tessaracoccus</taxon>
    </lineage>
</organism>
<dbReference type="Gene3D" id="3.40.50.300">
    <property type="entry name" value="P-loop containing nucleotide triphosphate hydrolases"/>
    <property type="match status" value="1"/>
</dbReference>
<sequence length="329" mass="34708">MAEDLAPLADVLLVHREPAHIAMAAVRAGVRDIISADAEPQELRAALDRAADRVFAARAGAGLVPPPAPHEPAAVGRVVTVTSPKGGVGKTTIATNVAVGLAQRFPQRVVLIDADVHFGDVASALNLEAKHSLPDIARGPAARDSIAVKSYFTQHVSGLFVVPGSDSPADADAVTPDDLAQLIAMLREQFAFVIVDTAPGLTEHTLASLDNTDHLVLVTSLDVPGVRGLRKEIDPLDNLSMVVGRRTIVVNFNERSRGMTVADVEATIRAGVDFVLPQSNAVPLSTNQGIPLLQGARRDPVSRELRVLVDAVAPSASEPVTGRLSRRKR</sequence>
<evidence type="ECO:0000259" key="1">
    <source>
        <dbReference type="Pfam" id="PF13614"/>
    </source>
</evidence>
<evidence type="ECO:0000313" key="3">
    <source>
        <dbReference type="Proteomes" id="UP001501521"/>
    </source>
</evidence>
<dbReference type="Proteomes" id="UP001501521">
    <property type="component" value="Unassembled WGS sequence"/>
</dbReference>
<reference evidence="3" key="1">
    <citation type="journal article" date="2019" name="Int. J. Syst. Evol. Microbiol.">
        <title>The Global Catalogue of Microorganisms (GCM) 10K type strain sequencing project: providing services to taxonomists for standard genome sequencing and annotation.</title>
        <authorList>
            <consortium name="The Broad Institute Genomics Platform"/>
            <consortium name="The Broad Institute Genome Sequencing Center for Infectious Disease"/>
            <person name="Wu L."/>
            <person name="Ma J."/>
        </authorList>
    </citation>
    <scope>NUCLEOTIDE SEQUENCE [LARGE SCALE GENOMIC DNA]</scope>
    <source>
        <strain evidence="3">JCM 19125</strain>
    </source>
</reference>
<evidence type="ECO:0000313" key="2">
    <source>
        <dbReference type="EMBL" id="GAA4897667.1"/>
    </source>
</evidence>
<accession>A0ABP9FC69</accession>
<dbReference type="EMBL" id="BAABLV010000020">
    <property type="protein sequence ID" value="GAA4897667.1"/>
    <property type="molecule type" value="Genomic_DNA"/>
</dbReference>
<protein>
    <recommendedName>
        <fullName evidence="1">AAA domain-containing protein</fullName>
    </recommendedName>
</protein>
<dbReference type="InterPro" id="IPR025669">
    <property type="entry name" value="AAA_dom"/>
</dbReference>
<dbReference type="InterPro" id="IPR050625">
    <property type="entry name" value="ParA/MinD_ATPase"/>
</dbReference>
<name>A0ABP9FC69_9ACTN</name>
<dbReference type="Pfam" id="PF13614">
    <property type="entry name" value="AAA_31"/>
    <property type="match status" value="1"/>
</dbReference>
<gene>
    <name evidence="2" type="ORF">GCM10025789_14500</name>
</gene>
<feature type="domain" description="AAA" evidence="1">
    <location>
        <begin position="77"/>
        <end position="233"/>
    </location>
</feature>
<proteinExistence type="predicted"/>
<dbReference type="InterPro" id="IPR027417">
    <property type="entry name" value="P-loop_NTPase"/>
</dbReference>
<dbReference type="SUPFAM" id="SSF52540">
    <property type="entry name" value="P-loop containing nucleoside triphosphate hydrolases"/>
    <property type="match status" value="1"/>
</dbReference>
<keyword evidence="3" id="KW-1185">Reference proteome</keyword>
<comment type="caution">
    <text evidence="2">The sequence shown here is derived from an EMBL/GenBank/DDBJ whole genome shotgun (WGS) entry which is preliminary data.</text>
</comment>
<dbReference type="PANTHER" id="PTHR43384">
    <property type="entry name" value="SEPTUM SITE-DETERMINING PROTEIN MIND HOMOLOG, CHLOROPLASTIC-RELATED"/>
    <property type="match status" value="1"/>
</dbReference>
<dbReference type="PANTHER" id="PTHR43384:SF13">
    <property type="entry name" value="SLR0110 PROTEIN"/>
    <property type="match status" value="1"/>
</dbReference>